<dbReference type="Proteomes" id="UP000015106">
    <property type="component" value="Chromosome 6"/>
</dbReference>
<feature type="region of interest" description="Disordered" evidence="1">
    <location>
        <begin position="137"/>
        <end position="156"/>
    </location>
</feature>
<organism evidence="2 3">
    <name type="scientific">Triticum urartu</name>
    <name type="common">Red wild einkorn</name>
    <name type="synonym">Crithodium urartu</name>
    <dbReference type="NCBI Taxonomy" id="4572"/>
    <lineage>
        <taxon>Eukaryota</taxon>
        <taxon>Viridiplantae</taxon>
        <taxon>Streptophyta</taxon>
        <taxon>Embryophyta</taxon>
        <taxon>Tracheophyta</taxon>
        <taxon>Spermatophyta</taxon>
        <taxon>Magnoliopsida</taxon>
        <taxon>Liliopsida</taxon>
        <taxon>Poales</taxon>
        <taxon>Poaceae</taxon>
        <taxon>BOP clade</taxon>
        <taxon>Pooideae</taxon>
        <taxon>Triticodae</taxon>
        <taxon>Triticeae</taxon>
        <taxon>Triticinae</taxon>
        <taxon>Triticum</taxon>
    </lineage>
</organism>
<feature type="compositionally biased region" description="Basic residues" evidence="1">
    <location>
        <begin position="76"/>
        <end position="85"/>
    </location>
</feature>
<sequence length="176" mass="19186">PPSLPPPIFSTTFHKPQAPRYFSSTSAYKAFALLCRRAAFLQSISSLPCSPASTFFLLVSPAQDGNRPRVPSRAQERRRHGRSGVRGRGGGEPAVAAVAEAAAGDELLRAMPGARRRAQERVQHVLPRLRQRRALLALPRPPPRPPRHPGQSVDHSPMPASSCILFLPCSIDSCWS</sequence>
<accession>A0A8R7UYU1</accession>
<evidence type="ECO:0000313" key="2">
    <source>
        <dbReference type="EnsemblPlants" id="TuG1812G0600002931.01.T04"/>
    </source>
</evidence>
<dbReference type="EnsemblPlants" id="TuG1812G0600002931.01.T04">
    <property type="protein sequence ID" value="TuG1812G0600002931.01.T04"/>
    <property type="gene ID" value="TuG1812G0600002931.01"/>
</dbReference>
<proteinExistence type="predicted"/>
<name>A0A8R7UYU1_TRIUA</name>
<reference evidence="2" key="2">
    <citation type="submission" date="2018-03" db="EMBL/GenBank/DDBJ databases">
        <title>The Triticum urartu genome reveals the dynamic nature of wheat genome evolution.</title>
        <authorList>
            <person name="Ling H."/>
            <person name="Ma B."/>
            <person name="Shi X."/>
            <person name="Liu H."/>
            <person name="Dong L."/>
            <person name="Sun H."/>
            <person name="Cao Y."/>
            <person name="Gao Q."/>
            <person name="Zheng S."/>
            <person name="Li Y."/>
            <person name="Yu Y."/>
            <person name="Du H."/>
            <person name="Qi M."/>
            <person name="Li Y."/>
            <person name="Yu H."/>
            <person name="Cui Y."/>
            <person name="Wang N."/>
            <person name="Chen C."/>
            <person name="Wu H."/>
            <person name="Zhao Y."/>
            <person name="Zhang J."/>
            <person name="Li Y."/>
            <person name="Zhou W."/>
            <person name="Zhang B."/>
            <person name="Hu W."/>
            <person name="Eijk M."/>
            <person name="Tang J."/>
            <person name="Witsenboer H."/>
            <person name="Zhao S."/>
            <person name="Li Z."/>
            <person name="Zhang A."/>
            <person name="Wang D."/>
            <person name="Liang C."/>
        </authorList>
    </citation>
    <scope>NUCLEOTIDE SEQUENCE [LARGE SCALE GENOMIC DNA]</scope>
    <source>
        <strain evidence="2">cv. G1812</strain>
    </source>
</reference>
<dbReference type="Gramene" id="TuG1812G0600002931.01.T04">
    <property type="protein sequence ID" value="TuG1812G0600002931.01.T04"/>
    <property type="gene ID" value="TuG1812G0600002931.01"/>
</dbReference>
<gene>
    <name evidence="2" type="primary">LOC125514188</name>
</gene>
<evidence type="ECO:0000256" key="1">
    <source>
        <dbReference type="SAM" id="MobiDB-lite"/>
    </source>
</evidence>
<protein>
    <submittedName>
        <fullName evidence="2">Uncharacterized protein</fullName>
    </submittedName>
</protein>
<keyword evidence="3" id="KW-1185">Reference proteome</keyword>
<evidence type="ECO:0000313" key="3">
    <source>
        <dbReference type="Proteomes" id="UP000015106"/>
    </source>
</evidence>
<reference evidence="2" key="3">
    <citation type="submission" date="2022-06" db="UniProtKB">
        <authorList>
            <consortium name="EnsemblPlants"/>
        </authorList>
    </citation>
    <scope>IDENTIFICATION</scope>
</reference>
<reference evidence="3" key="1">
    <citation type="journal article" date="2013" name="Nature">
        <title>Draft genome of the wheat A-genome progenitor Triticum urartu.</title>
        <authorList>
            <person name="Ling H.Q."/>
            <person name="Zhao S."/>
            <person name="Liu D."/>
            <person name="Wang J."/>
            <person name="Sun H."/>
            <person name="Zhang C."/>
            <person name="Fan H."/>
            <person name="Li D."/>
            <person name="Dong L."/>
            <person name="Tao Y."/>
            <person name="Gao C."/>
            <person name="Wu H."/>
            <person name="Li Y."/>
            <person name="Cui Y."/>
            <person name="Guo X."/>
            <person name="Zheng S."/>
            <person name="Wang B."/>
            <person name="Yu K."/>
            <person name="Liang Q."/>
            <person name="Yang W."/>
            <person name="Lou X."/>
            <person name="Chen J."/>
            <person name="Feng M."/>
            <person name="Jian J."/>
            <person name="Zhang X."/>
            <person name="Luo G."/>
            <person name="Jiang Y."/>
            <person name="Liu J."/>
            <person name="Wang Z."/>
            <person name="Sha Y."/>
            <person name="Zhang B."/>
            <person name="Wu H."/>
            <person name="Tang D."/>
            <person name="Shen Q."/>
            <person name="Xue P."/>
            <person name="Zou S."/>
            <person name="Wang X."/>
            <person name="Liu X."/>
            <person name="Wang F."/>
            <person name="Yang Y."/>
            <person name="An X."/>
            <person name="Dong Z."/>
            <person name="Zhang K."/>
            <person name="Zhang X."/>
            <person name="Luo M.C."/>
            <person name="Dvorak J."/>
            <person name="Tong Y."/>
            <person name="Wang J."/>
            <person name="Yang H."/>
            <person name="Li Z."/>
            <person name="Wang D."/>
            <person name="Zhang A."/>
            <person name="Wang J."/>
        </authorList>
    </citation>
    <scope>NUCLEOTIDE SEQUENCE</scope>
    <source>
        <strain evidence="3">cv. G1812</strain>
    </source>
</reference>
<feature type="region of interest" description="Disordered" evidence="1">
    <location>
        <begin position="62"/>
        <end position="93"/>
    </location>
</feature>
<dbReference type="AlphaFoldDB" id="A0A8R7UYU1"/>